<proteinExistence type="predicted"/>
<reference evidence="1" key="1">
    <citation type="journal article" date="2021" name="Proc. Natl. Acad. Sci. U.S.A.">
        <title>A Catalog of Tens of Thousands of Viruses from Human Metagenomes Reveals Hidden Associations with Chronic Diseases.</title>
        <authorList>
            <person name="Tisza M.J."/>
            <person name="Buck C.B."/>
        </authorList>
    </citation>
    <scope>NUCLEOTIDE SEQUENCE</scope>
    <source>
        <strain evidence="1">Ctai52</strain>
    </source>
</reference>
<name>A0A8S5VFA9_9CAUD</name>
<dbReference type="EMBL" id="BK016258">
    <property type="protein sequence ID" value="DAG05366.1"/>
    <property type="molecule type" value="Genomic_DNA"/>
</dbReference>
<protein>
    <submittedName>
        <fullName evidence="1">Uncharacterized protein</fullName>
    </submittedName>
</protein>
<sequence length="71" mass="8745">MKIEVRYLKLKTNGLTYTYYEEVEGIDFYDDHIEIKHRMLNEEDKRLHIQTVTKIPKEIIYDVKIEIEKRD</sequence>
<organism evidence="1">
    <name type="scientific">Myoviridae sp. ctai52</name>
    <dbReference type="NCBI Taxonomy" id="2825134"/>
    <lineage>
        <taxon>Viruses</taxon>
        <taxon>Duplodnaviria</taxon>
        <taxon>Heunggongvirae</taxon>
        <taxon>Uroviricota</taxon>
        <taxon>Caudoviricetes</taxon>
    </lineage>
</organism>
<accession>A0A8S5VFA9</accession>
<evidence type="ECO:0000313" key="1">
    <source>
        <dbReference type="EMBL" id="DAG05366.1"/>
    </source>
</evidence>